<dbReference type="EMBL" id="GIFC01000044">
    <property type="protein sequence ID" value="MXU82127.1"/>
    <property type="molecule type" value="Transcribed_RNA"/>
</dbReference>
<name>A0A6B0TZ07_IXORI</name>
<dbReference type="AlphaFoldDB" id="A0A6B0TZ07"/>
<accession>A0A6B0TZ07</accession>
<protein>
    <submittedName>
        <fullName evidence="1">Putative secreted protein</fullName>
    </submittedName>
</protein>
<reference evidence="1" key="1">
    <citation type="submission" date="2019-12" db="EMBL/GenBank/DDBJ databases">
        <title>An insight into the sialome of adult female Ixodes ricinus ticks feeding for 6 days.</title>
        <authorList>
            <person name="Perner J."/>
            <person name="Ribeiro J.M.C."/>
        </authorList>
    </citation>
    <scope>NUCLEOTIDE SEQUENCE</scope>
    <source>
        <strain evidence="1">Semi-engorged</strain>
        <tissue evidence="1">Salivary glands</tissue>
    </source>
</reference>
<proteinExistence type="predicted"/>
<sequence length="66" mass="7192">MLSRITKFLSWTVHSIARSIGVLGFPTACTSGQYVDSLPTAYTPAVFVSPEATNSSLLFWQHELGC</sequence>
<evidence type="ECO:0000313" key="1">
    <source>
        <dbReference type="EMBL" id="MXU82127.1"/>
    </source>
</evidence>
<organism evidence="1">
    <name type="scientific">Ixodes ricinus</name>
    <name type="common">Common tick</name>
    <name type="synonym">Acarus ricinus</name>
    <dbReference type="NCBI Taxonomy" id="34613"/>
    <lineage>
        <taxon>Eukaryota</taxon>
        <taxon>Metazoa</taxon>
        <taxon>Ecdysozoa</taxon>
        <taxon>Arthropoda</taxon>
        <taxon>Chelicerata</taxon>
        <taxon>Arachnida</taxon>
        <taxon>Acari</taxon>
        <taxon>Parasitiformes</taxon>
        <taxon>Ixodida</taxon>
        <taxon>Ixodoidea</taxon>
        <taxon>Ixodidae</taxon>
        <taxon>Ixodinae</taxon>
        <taxon>Ixodes</taxon>
    </lineage>
</organism>